<name>A0A401G8G7_9APHY</name>
<feature type="compositionally biased region" description="Basic and acidic residues" evidence="1">
    <location>
        <begin position="33"/>
        <end position="57"/>
    </location>
</feature>
<feature type="region of interest" description="Disordered" evidence="1">
    <location>
        <begin position="280"/>
        <end position="333"/>
    </location>
</feature>
<evidence type="ECO:0000313" key="2">
    <source>
        <dbReference type="EMBL" id="GBE78452.1"/>
    </source>
</evidence>
<dbReference type="STRING" id="139825.A0A401G8G7"/>
<keyword evidence="3" id="KW-1185">Reference proteome</keyword>
<sequence>MAQRNTRSSTTFIPPSEGTHPPARVRRSAAEVQAEKEAKQKAKEADATAKQEQAEAKLAARREQAEARAAVRKELADAKAAEKREQAEAKAAAKKRQAEMKAAAKEEQSQVKAAAKKKGQTRVAQLEDKMAMEDAQREVTRVGMANLKRSRKPRHETPSTVADEGNKVDETDQGSVLTDLDASDNDRPKKKSKKNNFSTREAIKNIRKHQDMSMIVEQSEDEEKTPAGPDADDRRRVAEPDEAEKSDNEEDIAVAAGAIKNWAVNVSTWGVQSRTRIQPNSTYSHTMDATVSRRTKPVSSEVQVSKKSKTSSGKIAAARTKEENTVNPRGILNDDDLDEEVERYAALSSPIKGAGTRVRNDDIVKFENVHVAEVIELLDNGDTSKAKNKRTTSATTVKIENVDHQLPRPSKAIQSKPRLNAEATPMEVDDDDSEVDVKYKPRKVKIGNEGFTTSDLPRGAARGNRWRGMFVPTFQEYIGSLRDPWLLDDSEIIVVLQAIWDAVYKFDIQYTVDTDGPVFALAMQRVYEYRSGFGSSAMNHLESIFKSSKLYRDSLDEHAKFARAMLSKLRFAWENADSNDQSKFKGLFCGVLVLKTLAWHYTSINNHAVHVPGLYNNEDHVGIVGAVALATAAVERILVLWKTHSIMLEGGKSVILKKLNPTTGKLSRKSTLFSDANYGSKTREYAQSAANLTAARMVKVVEKARDYARVDSSSQNPIDISDEDMSDVDRANLVEVDSD</sequence>
<feature type="compositionally biased region" description="Low complexity" evidence="1">
    <location>
        <begin position="297"/>
        <end position="314"/>
    </location>
</feature>
<dbReference type="OrthoDB" id="2800649at2759"/>
<feature type="compositionally biased region" description="Basic and acidic residues" evidence="1">
    <location>
        <begin position="231"/>
        <end position="246"/>
    </location>
</feature>
<dbReference type="AlphaFoldDB" id="A0A401G8G7"/>
<evidence type="ECO:0000313" key="3">
    <source>
        <dbReference type="Proteomes" id="UP000287166"/>
    </source>
</evidence>
<feature type="region of interest" description="Disordered" evidence="1">
    <location>
        <begin position="712"/>
        <end position="731"/>
    </location>
</feature>
<evidence type="ECO:0000256" key="1">
    <source>
        <dbReference type="SAM" id="MobiDB-lite"/>
    </source>
</evidence>
<dbReference type="EMBL" id="BFAD01000001">
    <property type="protein sequence ID" value="GBE78452.1"/>
    <property type="molecule type" value="Genomic_DNA"/>
</dbReference>
<feature type="region of interest" description="Disordered" evidence="1">
    <location>
        <begin position="1"/>
        <end position="57"/>
    </location>
</feature>
<dbReference type="RefSeq" id="XP_027609365.1">
    <property type="nucleotide sequence ID" value="XM_027753564.1"/>
</dbReference>
<feature type="compositionally biased region" description="Basic and acidic residues" evidence="1">
    <location>
        <begin position="96"/>
        <end position="109"/>
    </location>
</feature>
<proteinExistence type="predicted"/>
<feature type="compositionally biased region" description="Polar residues" evidence="1">
    <location>
        <begin position="1"/>
        <end position="13"/>
    </location>
</feature>
<dbReference type="Proteomes" id="UP000287166">
    <property type="component" value="Unassembled WGS sequence"/>
</dbReference>
<dbReference type="GeneID" id="38775369"/>
<feature type="compositionally biased region" description="Polar residues" evidence="1">
    <location>
        <begin position="280"/>
        <end position="289"/>
    </location>
</feature>
<feature type="region of interest" description="Disordered" evidence="1">
    <location>
        <begin position="77"/>
        <end position="251"/>
    </location>
</feature>
<dbReference type="InParanoid" id="A0A401G8G7"/>
<comment type="caution">
    <text evidence="2">The sequence shown here is derived from an EMBL/GenBank/DDBJ whole genome shotgun (WGS) entry which is preliminary data.</text>
</comment>
<feature type="compositionally biased region" description="Basic and acidic residues" evidence="1">
    <location>
        <begin position="77"/>
        <end position="88"/>
    </location>
</feature>
<feature type="compositionally biased region" description="Basic and acidic residues" evidence="1">
    <location>
        <begin position="125"/>
        <end position="140"/>
    </location>
</feature>
<feature type="compositionally biased region" description="Basic and acidic residues" evidence="1">
    <location>
        <begin position="201"/>
        <end position="211"/>
    </location>
</feature>
<protein>
    <submittedName>
        <fullName evidence="2">Uncharacterized protein</fullName>
    </submittedName>
</protein>
<accession>A0A401G8G7</accession>
<reference evidence="2 3" key="1">
    <citation type="journal article" date="2018" name="Sci. Rep.">
        <title>Genome sequence of the cauliflower mushroom Sparassis crispa (Hanabiratake) and its association with beneficial usage.</title>
        <authorList>
            <person name="Kiyama R."/>
            <person name="Furutani Y."/>
            <person name="Kawaguchi K."/>
            <person name="Nakanishi T."/>
        </authorList>
    </citation>
    <scope>NUCLEOTIDE SEQUENCE [LARGE SCALE GENOMIC DNA]</scope>
</reference>
<gene>
    <name evidence="2" type="ORF">SCP_0113410</name>
</gene>
<organism evidence="2 3">
    <name type="scientific">Sparassis crispa</name>
    <dbReference type="NCBI Taxonomy" id="139825"/>
    <lineage>
        <taxon>Eukaryota</taxon>
        <taxon>Fungi</taxon>
        <taxon>Dikarya</taxon>
        <taxon>Basidiomycota</taxon>
        <taxon>Agaricomycotina</taxon>
        <taxon>Agaricomycetes</taxon>
        <taxon>Polyporales</taxon>
        <taxon>Sparassidaceae</taxon>
        <taxon>Sparassis</taxon>
    </lineage>
</organism>